<feature type="region of interest" description="Disordered" evidence="1">
    <location>
        <begin position="236"/>
        <end position="268"/>
    </location>
</feature>
<keyword evidence="2" id="KW-1133">Transmembrane helix</keyword>
<dbReference type="Pfam" id="PF03109">
    <property type="entry name" value="ABC1"/>
    <property type="match status" value="1"/>
</dbReference>
<accession>Q9WXF7</accession>
<evidence type="ECO:0000259" key="3">
    <source>
        <dbReference type="Pfam" id="PF03109"/>
    </source>
</evidence>
<feature type="compositionally biased region" description="Basic residues" evidence="1">
    <location>
        <begin position="382"/>
        <end position="392"/>
    </location>
</feature>
<feature type="compositionally biased region" description="Basic residues" evidence="1">
    <location>
        <begin position="328"/>
        <end position="344"/>
    </location>
</feature>
<keyword evidence="2" id="KW-0472">Membrane</keyword>
<feature type="transmembrane region" description="Helical" evidence="2">
    <location>
        <begin position="36"/>
        <end position="57"/>
    </location>
</feature>
<dbReference type="InterPro" id="IPR004147">
    <property type="entry name" value="ABC1_dom"/>
</dbReference>
<proteinExistence type="predicted"/>
<evidence type="ECO:0000313" key="4">
    <source>
        <dbReference type="EMBL" id="BAA76335.1"/>
    </source>
</evidence>
<feature type="region of interest" description="Disordered" evidence="1">
    <location>
        <begin position="323"/>
        <end position="418"/>
    </location>
</feature>
<sequence length="418" mass="46507">MQEPTARPVGPYASGPPPAALTVHSASLDHFRAARLWRALVIGVVVVAYTLFALVTWPVRRRGRTLADAASEGLVNGFEVLGPTFVKVGQLMASSSGVFPAPLANACLRCLDDVPPVPAEEARRVIEADLGHPVDALFASFDDVPLAAASVAQVHGCVLPDGREAVIKVQRPDIFRRMVVDLRTAYWGARIPTLIRLDQRQQRRHQLRIQRVRTLAAPTRTADPTRRRRLLAGLQLEHAPANRGLADTDRPGHRPHPAMPQRPGLRRQRQTPLPLVQMRQQDLEPLPQPPVDLAHNRPTAPTRLKPQNTMLLPYSHSAFGSVATRPRAGWRRSPTRGRRARRRSPTAPRTNRGRPATGRTPTTRHHPRWRSRPGPGSLGSPRRSRRPRRARARSPPGAGPPGSATRWLSRRNPNWRRR</sequence>
<keyword evidence="2" id="KW-0812">Transmembrane</keyword>
<protein>
    <submittedName>
        <fullName evidence="4">Transposase</fullName>
    </submittedName>
</protein>
<feature type="compositionally biased region" description="Low complexity" evidence="1">
    <location>
        <begin position="393"/>
        <end position="404"/>
    </location>
</feature>
<dbReference type="PANTHER" id="PTHR43173:SF22">
    <property type="entry name" value="OS07G0227800 PROTEIN"/>
    <property type="match status" value="1"/>
</dbReference>
<gene>
    <name evidence="4" type="primary">orf1</name>
</gene>
<feature type="domain" description="ABC1 atypical kinase-like" evidence="3">
    <location>
        <begin position="111"/>
        <end position="191"/>
    </location>
</feature>
<feature type="compositionally biased region" description="Low complexity" evidence="1">
    <location>
        <begin position="372"/>
        <end position="381"/>
    </location>
</feature>
<evidence type="ECO:0000256" key="1">
    <source>
        <dbReference type="SAM" id="MobiDB-lite"/>
    </source>
</evidence>
<name>Q9WXF7_9NOCA</name>
<dbReference type="EMBL" id="AB024936">
    <property type="protein sequence ID" value="BAA76335.1"/>
    <property type="molecule type" value="Genomic_DNA"/>
</dbReference>
<feature type="region of interest" description="Disordered" evidence="1">
    <location>
        <begin position="285"/>
        <end position="306"/>
    </location>
</feature>
<dbReference type="InterPro" id="IPR051130">
    <property type="entry name" value="Mito_struct-func_regulator"/>
</dbReference>
<reference evidence="4" key="1">
    <citation type="submission" date="1999-03" db="EMBL/GenBank/DDBJ databases">
        <title>Cloning, nucleotide sequence, and characterization of naphthalene degradation genes, rno, of gram-positive bacteria Rhodococcus sp. CIR2.</title>
        <authorList>
            <person name="Takizawa N."/>
            <person name="Fujiwara T."/>
            <person name="Hatta T."/>
            <person name="Fukuda M."/>
            <person name="Kiyohara H."/>
        </authorList>
    </citation>
    <scope>NUCLEOTIDE SEQUENCE</scope>
    <source>
        <strain evidence="4">CIR2</strain>
    </source>
</reference>
<feature type="compositionally biased region" description="Basic residues" evidence="1">
    <location>
        <begin position="362"/>
        <end position="371"/>
    </location>
</feature>
<dbReference type="SUPFAM" id="SSF56112">
    <property type="entry name" value="Protein kinase-like (PK-like)"/>
    <property type="match status" value="1"/>
</dbReference>
<organism evidence="4">
    <name type="scientific">Rhodococcus sp. CIR2</name>
    <dbReference type="NCBI Taxonomy" id="90325"/>
    <lineage>
        <taxon>Bacteria</taxon>
        <taxon>Bacillati</taxon>
        <taxon>Actinomycetota</taxon>
        <taxon>Actinomycetes</taxon>
        <taxon>Mycobacteriales</taxon>
        <taxon>Nocardiaceae</taxon>
        <taxon>Rhodococcus</taxon>
    </lineage>
</organism>
<dbReference type="InterPro" id="IPR011009">
    <property type="entry name" value="Kinase-like_dom_sf"/>
</dbReference>
<feature type="compositionally biased region" description="Low complexity" evidence="1">
    <location>
        <begin position="345"/>
        <end position="361"/>
    </location>
</feature>
<evidence type="ECO:0000256" key="2">
    <source>
        <dbReference type="SAM" id="Phobius"/>
    </source>
</evidence>
<dbReference type="AlphaFoldDB" id="Q9WXF7"/>
<dbReference type="PANTHER" id="PTHR43173">
    <property type="entry name" value="ABC1 FAMILY PROTEIN"/>
    <property type="match status" value="1"/>
</dbReference>